<dbReference type="AlphaFoldDB" id="A0A5J9VCU6"/>
<proteinExistence type="predicted"/>
<evidence type="ECO:0000313" key="4">
    <source>
        <dbReference type="Proteomes" id="UP000324897"/>
    </source>
</evidence>
<name>A0A5J9VCU6_9POAL</name>
<evidence type="ECO:0000313" key="3">
    <source>
        <dbReference type="EMBL" id="TVU33883.1"/>
    </source>
</evidence>
<keyword evidence="2" id="KW-0472">Membrane</keyword>
<keyword evidence="2" id="KW-0812">Transmembrane</keyword>
<feature type="region of interest" description="Disordered" evidence="1">
    <location>
        <begin position="84"/>
        <end position="110"/>
    </location>
</feature>
<comment type="caution">
    <text evidence="3">The sequence shown here is derived from an EMBL/GenBank/DDBJ whole genome shotgun (WGS) entry which is preliminary data.</text>
</comment>
<dbReference type="PANTHER" id="PTHR31170">
    <property type="entry name" value="BNAC04G53230D PROTEIN"/>
    <property type="match status" value="1"/>
</dbReference>
<dbReference type="Gramene" id="TVU33883">
    <property type="protein sequence ID" value="TVU33883"/>
    <property type="gene ID" value="EJB05_15696"/>
</dbReference>
<feature type="compositionally biased region" description="Low complexity" evidence="1">
    <location>
        <begin position="87"/>
        <end position="109"/>
    </location>
</feature>
<organism evidence="3 4">
    <name type="scientific">Eragrostis curvula</name>
    <name type="common">weeping love grass</name>
    <dbReference type="NCBI Taxonomy" id="38414"/>
    <lineage>
        <taxon>Eukaryota</taxon>
        <taxon>Viridiplantae</taxon>
        <taxon>Streptophyta</taxon>
        <taxon>Embryophyta</taxon>
        <taxon>Tracheophyta</taxon>
        <taxon>Spermatophyta</taxon>
        <taxon>Magnoliopsida</taxon>
        <taxon>Liliopsida</taxon>
        <taxon>Poales</taxon>
        <taxon>Poaceae</taxon>
        <taxon>PACMAD clade</taxon>
        <taxon>Chloridoideae</taxon>
        <taxon>Eragrostideae</taxon>
        <taxon>Eragrostidinae</taxon>
        <taxon>Eragrostis</taxon>
    </lineage>
</organism>
<protein>
    <submittedName>
        <fullName evidence="3">Uncharacterized protein</fullName>
    </submittedName>
</protein>
<accession>A0A5J9VCU6</accession>
<feature type="non-terminal residue" evidence="3">
    <location>
        <position position="1"/>
    </location>
</feature>
<evidence type="ECO:0000256" key="1">
    <source>
        <dbReference type="SAM" id="MobiDB-lite"/>
    </source>
</evidence>
<dbReference type="Proteomes" id="UP000324897">
    <property type="component" value="Unassembled WGS sequence"/>
</dbReference>
<evidence type="ECO:0000256" key="2">
    <source>
        <dbReference type="SAM" id="Phobius"/>
    </source>
</evidence>
<sequence>MRRTEQGKLCILYEKIVEKGDPSVLELTEAIASLEIKARRCYEGGVQMERDAFCKMLLLDAVQVTSLLNYLGQGEVQTAGAVAVEQSSSSSSRENKEATGPSTAPATASNGAAQGSIIKCRNIRMTVHDLIMLENQIPFFVVEKVYKLRYCTEATAAAWGTINNIITGSPTTYMCHLIFISLLLLNCRDDGAQNSTKCEYGRFRRATEYYEAGVKFRLWSSDEGSASAQRPFLDVAFSDGVLRMSLQIIDEKTGYILRNVLAYEQKYYQTVTSPGECYVTAYVVFMSQILSGPEDVALLARRGIMKHHLGNDEEVCTLFRGLTSGLIFDPDREHYLKTLGVALQGHCRSRLHRWRAWIVRHRFSNPWLVAAWVFGAAAVLGTIVQTVYAVLSYYHAGNEVLACSVSN</sequence>
<dbReference type="PANTHER" id="PTHR31170:SF25">
    <property type="entry name" value="BNAA09G04570D PROTEIN"/>
    <property type="match status" value="1"/>
</dbReference>
<dbReference type="EMBL" id="RWGY01000009">
    <property type="protein sequence ID" value="TVU33883.1"/>
    <property type="molecule type" value="Genomic_DNA"/>
</dbReference>
<dbReference type="InterPro" id="IPR004158">
    <property type="entry name" value="DUF247_pln"/>
</dbReference>
<feature type="transmembrane region" description="Helical" evidence="2">
    <location>
        <begin position="367"/>
        <end position="391"/>
    </location>
</feature>
<dbReference type="Pfam" id="PF03140">
    <property type="entry name" value="DUF247"/>
    <property type="match status" value="1"/>
</dbReference>
<dbReference type="OrthoDB" id="672127at2759"/>
<keyword evidence="4" id="KW-1185">Reference proteome</keyword>
<reference evidence="3 4" key="1">
    <citation type="journal article" date="2019" name="Sci. Rep.">
        <title>A high-quality genome of Eragrostis curvula grass provides insights into Poaceae evolution and supports new strategies to enhance forage quality.</title>
        <authorList>
            <person name="Carballo J."/>
            <person name="Santos B.A.C.M."/>
            <person name="Zappacosta D."/>
            <person name="Garbus I."/>
            <person name="Selva J.P."/>
            <person name="Gallo C.A."/>
            <person name="Diaz A."/>
            <person name="Albertini E."/>
            <person name="Caccamo M."/>
            <person name="Echenique V."/>
        </authorList>
    </citation>
    <scope>NUCLEOTIDE SEQUENCE [LARGE SCALE GENOMIC DNA]</scope>
    <source>
        <strain evidence="4">cv. Victoria</strain>
        <tissue evidence="3">Leaf</tissue>
    </source>
</reference>
<keyword evidence="2" id="KW-1133">Transmembrane helix</keyword>
<gene>
    <name evidence="3" type="ORF">EJB05_15696</name>
</gene>